<dbReference type="GO" id="GO:0006508">
    <property type="term" value="P:proteolysis"/>
    <property type="evidence" value="ECO:0007669"/>
    <property type="project" value="UniProtKB-KW"/>
</dbReference>
<comment type="similarity">
    <text evidence="1 5 6">Belongs to the peptidase S8 family.</text>
</comment>
<dbReference type="Pfam" id="PF00082">
    <property type="entry name" value="Peptidase_S8"/>
    <property type="match status" value="1"/>
</dbReference>
<dbReference type="PANTHER" id="PTHR43806:SF11">
    <property type="entry name" value="CEREVISIN-RELATED"/>
    <property type="match status" value="1"/>
</dbReference>
<dbReference type="OrthoDB" id="9813435at2"/>
<feature type="active site" description="Charge relay system" evidence="5">
    <location>
        <position position="154"/>
    </location>
</feature>
<feature type="domain" description="Peptidase S8/S53" evidence="7">
    <location>
        <begin position="147"/>
        <end position="414"/>
    </location>
</feature>
<dbReference type="InterPro" id="IPR000209">
    <property type="entry name" value="Peptidase_S8/S53_dom"/>
</dbReference>
<dbReference type="InterPro" id="IPR036852">
    <property type="entry name" value="Peptidase_S8/S53_dom_sf"/>
</dbReference>
<keyword evidence="2 5" id="KW-0645">Protease</keyword>
<dbReference type="InterPro" id="IPR015500">
    <property type="entry name" value="Peptidase_S8_subtilisin-rel"/>
</dbReference>
<evidence type="ECO:0000313" key="9">
    <source>
        <dbReference type="Proteomes" id="UP000011135"/>
    </source>
</evidence>
<dbReference type="PROSITE" id="PS51892">
    <property type="entry name" value="SUBTILASE"/>
    <property type="match status" value="1"/>
</dbReference>
<dbReference type="InterPro" id="IPR050131">
    <property type="entry name" value="Peptidase_S8_subtilisin-like"/>
</dbReference>
<keyword evidence="3 5" id="KW-0378">Hydrolase</keyword>
<dbReference type="RefSeq" id="WP_009578852.1">
    <property type="nucleotide sequence ID" value="NZ_AMZN01000016.1"/>
</dbReference>
<dbReference type="InterPro" id="IPR022398">
    <property type="entry name" value="Peptidase_S8_His-AS"/>
</dbReference>
<proteinExistence type="inferred from homology"/>
<evidence type="ECO:0000259" key="7">
    <source>
        <dbReference type="Pfam" id="PF00082"/>
    </source>
</evidence>
<evidence type="ECO:0000256" key="2">
    <source>
        <dbReference type="ARBA" id="ARBA00022670"/>
    </source>
</evidence>
<evidence type="ECO:0000256" key="6">
    <source>
        <dbReference type="RuleBase" id="RU003355"/>
    </source>
</evidence>
<dbReference type="PROSITE" id="PS00136">
    <property type="entry name" value="SUBTILASE_ASP"/>
    <property type="match status" value="1"/>
</dbReference>
<gene>
    <name evidence="8" type="ORF">C900_01236</name>
</gene>
<evidence type="ECO:0000256" key="1">
    <source>
        <dbReference type="ARBA" id="ARBA00011073"/>
    </source>
</evidence>
<evidence type="ECO:0000256" key="3">
    <source>
        <dbReference type="ARBA" id="ARBA00022801"/>
    </source>
</evidence>
<accession>L8JZD9</accession>
<comment type="caution">
    <text evidence="8">The sequence shown here is derived from an EMBL/GenBank/DDBJ whole genome shotgun (WGS) entry which is preliminary data.</text>
</comment>
<dbReference type="PROSITE" id="PS00138">
    <property type="entry name" value="SUBTILASE_SER"/>
    <property type="match status" value="1"/>
</dbReference>
<protein>
    <submittedName>
        <fullName evidence="8">Subtilisin-like serine protease</fullName>
    </submittedName>
</protein>
<dbReference type="InterPro" id="IPR023827">
    <property type="entry name" value="Peptidase_S8_Asp-AS"/>
</dbReference>
<dbReference type="Gene3D" id="3.40.50.200">
    <property type="entry name" value="Peptidase S8/S53 domain"/>
    <property type="match status" value="1"/>
</dbReference>
<keyword evidence="9" id="KW-1185">Reference proteome</keyword>
<dbReference type="Proteomes" id="UP000011135">
    <property type="component" value="Unassembled WGS sequence"/>
</dbReference>
<keyword evidence="4 5" id="KW-0720">Serine protease</keyword>
<reference evidence="8 9" key="1">
    <citation type="submission" date="2012-12" db="EMBL/GenBank/DDBJ databases">
        <title>Genome assembly of Fulvivirga imtechensis AK7.</title>
        <authorList>
            <person name="Nupur N."/>
            <person name="Khatri I."/>
            <person name="Kumar R."/>
            <person name="Subramanian S."/>
            <person name="Pinnaka A."/>
        </authorList>
    </citation>
    <scope>NUCLEOTIDE SEQUENCE [LARGE SCALE GENOMIC DNA]</scope>
    <source>
        <strain evidence="8 9">AK7</strain>
    </source>
</reference>
<evidence type="ECO:0000256" key="4">
    <source>
        <dbReference type="ARBA" id="ARBA00022825"/>
    </source>
</evidence>
<organism evidence="8 9">
    <name type="scientific">Fulvivirga imtechensis AK7</name>
    <dbReference type="NCBI Taxonomy" id="1237149"/>
    <lineage>
        <taxon>Bacteria</taxon>
        <taxon>Pseudomonadati</taxon>
        <taxon>Bacteroidota</taxon>
        <taxon>Cytophagia</taxon>
        <taxon>Cytophagales</taxon>
        <taxon>Fulvivirgaceae</taxon>
        <taxon>Fulvivirga</taxon>
    </lineage>
</organism>
<dbReference type="InterPro" id="IPR023828">
    <property type="entry name" value="Peptidase_S8_Ser-AS"/>
</dbReference>
<feature type="active site" description="Charge relay system" evidence="5">
    <location>
        <position position="201"/>
    </location>
</feature>
<dbReference type="PRINTS" id="PR00723">
    <property type="entry name" value="SUBTILISIN"/>
</dbReference>
<dbReference type="AlphaFoldDB" id="L8JZD9"/>
<dbReference type="eggNOG" id="COG1404">
    <property type="taxonomic scope" value="Bacteria"/>
</dbReference>
<dbReference type="PROSITE" id="PS00137">
    <property type="entry name" value="SUBTILASE_HIS"/>
    <property type="match status" value="1"/>
</dbReference>
<name>L8JZD9_9BACT</name>
<dbReference type="GO" id="GO:0004252">
    <property type="term" value="F:serine-type endopeptidase activity"/>
    <property type="evidence" value="ECO:0007669"/>
    <property type="project" value="UniProtKB-UniRule"/>
</dbReference>
<dbReference type="EMBL" id="AMZN01000016">
    <property type="protein sequence ID" value="ELR72562.1"/>
    <property type="molecule type" value="Genomic_DNA"/>
</dbReference>
<sequence>MKNHLIIWTAPDKRLDELPYWGDLIHKRDEEAAASRFLPEVSTLFNQYNLPVLYTKEYKPKNDIWSAEEVKSGLANIFRIILKQDKKIPDALIEKIKLVPYIRKVKPVDVGVAALPPIASPMSVAALDPSSQILLKQAHAYTTGSPEIKIAVLDTGVDKKHQEIGESLLPGMDFVDIIDGAEKFVGDYLGYDTDPDDEVGHGTHVCGILAAKGIKMPTGIAPSCKIVPVRVLGALKTGNGVVGAGLIDNINNGIKWAVDQQVDVINMSLGIRHEGGGLPHEEVIRYALSKGVSIVAASGNDGRQDRYYPGALPGVIAVGAVDHNNQMATFSTYGSHVSFVAPGANIISTYPENKYSISSGTSQASPYVAGAIALLKAFALKFGRNLKDNQAKYILKHTADRLDSTLKNVKSGYGLINLLDALKLLKYKLSV</sequence>
<evidence type="ECO:0000256" key="5">
    <source>
        <dbReference type="PROSITE-ProRule" id="PRU01240"/>
    </source>
</evidence>
<feature type="active site" description="Charge relay system" evidence="5">
    <location>
        <position position="362"/>
    </location>
</feature>
<dbReference type="STRING" id="1237149.C900_01236"/>
<dbReference type="PATRIC" id="fig|1237149.3.peg.1378"/>
<evidence type="ECO:0000313" key="8">
    <source>
        <dbReference type="EMBL" id="ELR72562.1"/>
    </source>
</evidence>
<dbReference type="SUPFAM" id="SSF52743">
    <property type="entry name" value="Subtilisin-like"/>
    <property type="match status" value="1"/>
</dbReference>
<dbReference type="PANTHER" id="PTHR43806">
    <property type="entry name" value="PEPTIDASE S8"/>
    <property type="match status" value="1"/>
</dbReference>